<dbReference type="GO" id="GO:0006457">
    <property type="term" value="P:protein folding"/>
    <property type="evidence" value="ECO:0007669"/>
    <property type="project" value="InterPro"/>
</dbReference>
<evidence type="ECO:0000256" key="1">
    <source>
        <dbReference type="ARBA" id="ARBA00037091"/>
    </source>
</evidence>
<dbReference type="Gene3D" id="2.60.120.200">
    <property type="match status" value="1"/>
</dbReference>
<name>A0A8B8QCN1_9MYRT</name>
<proteinExistence type="predicted"/>
<dbReference type="KEGG" id="rarg:115751239"/>
<protein>
    <submittedName>
        <fullName evidence="3">Calreticulin-like</fullName>
    </submittedName>
</protein>
<evidence type="ECO:0000313" key="2">
    <source>
        <dbReference type="Proteomes" id="UP000827889"/>
    </source>
</evidence>
<dbReference type="AlphaFoldDB" id="A0A8B8QCN1"/>
<comment type="function">
    <text evidence="1">Molecular calcium-binding chaperone promoting folding, oligomeric assembly and quality control in the ER via the calreticulin/calnexin cycle. This lectin may interact transiently with almost all of the monoglucosylated glycoproteins that are synthesized in the ER.</text>
</comment>
<dbReference type="RefSeq" id="XP_030544875.2">
    <property type="nucleotide sequence ID" value="XM_030689015.2"/>
</dbReference>
<dbReference type="GO" id="GO:0036503">
    <property type="term" value="P:ERAD pathway"/>
    <property type="evidence" value="ECO:0007669"/>
    <property type="project" value="TreeGrafter"/>
</dbReference>
<reference evidence="3" key="1">
    <citation type="submission" date="2025-08" db="UniProtKB">
        <authorList>
            <consortium name="RefSeq"/>
        </authorList>
    </citation>
    <scope>IDENTIFICATION</scope>
    <source>
        <tissue evidence="3">Leaf</tissue>
    </source>
</reference>
<accession>A0A8B8QCN1</accession>
<evidence type="ECO:0000313" key="3">
    <source>
        <dbReference type="RefSeq" id="XP_030544875.2"/>
    </source>
</evidence>
<dbReference type="Proteomes" id="UP000827889">
    <property type="component" value="Chromosome 6"/>
</dbReference>
<dbReference type="GeneID" id="115751239"/>
<organism evidence="2 3">
    <name type="scientific">Rhodamnia argentea</name>
    <dbReference type="NCBI Taxonomy" id="178133"/>
    <lineage>
        <taxon>Eukaryota</taxon>
        <taxon>Viridiplantae</taxon>
        <taxon>Streptophyta</taxon>
        <taxon>Embryophyta</taxon>
        <taxon>Tracheophyta</taxon>
        <taxon>Spermatophyta</taxon>
        <taxon>Magnoliopsida</taxon>
        <taxon>eudicotyledons</taxon>
        <taxon>Gunneridae</taxon>
        <taxon>Pentapetalae</taxon>
        <taxon>rosids</taxon>
        <taxon>malvids</taxon>
        <taxon>Myrtales</taxon>
        <taxon>Myrtaceae</taxon>
        <taxon>Myrtoideae</taxon>
        <taxon>Myrteae</taxon>
        <taxon>Australasian group</taxon>
        <taxon>Rhodamnia</taxon>
    </lineage>
</organism>
<dbReference type="InterPro" id="IPR001580">
    <property type="entry name" value="Calret/calnex"/>
</dbReference>
<dbReference type="PANTHER" id="PTHR11073">
    <property type="entry name" value="CALRETICULIN AND CALNEXIN"/>
    <property type="match status" value="1"/>
</dbReference>
<dbReference type="PANTHER" id="PTHR11073:SF2">
    <property type="entry name" value="CALRETICULIN"/>
    <property type="match status" value="1"/>
</dbReference>
<keyword evidence="2" id="KW-1185">Reference proteome</keyword>
<sequence length="209" mass="24023">MTMMDKKRQSRGRDASKMTDLHVRAICSPMDAECTSRLDIVPDIRGYSIKKVNAIVTYNGPNHLIKKDVPCDTDLTCIMTYPDNIGGLKTGLTEPVPDPEDKEPFLVYDIRKERPDPDAKKKTKNPNYKGMWKAPMTDQVNRGTLFDNVLIYDDPEYAKTVAEETWGKNKDGCGFALFDFYLWKQYEYGLFLVFNFPLQAENKREEEAT</sequence>
<dbReference type="GO" id="GO:0005509">
    <property type="term" value="F:calcium ion binding"/>
    <property type="evidence" value="ECO:0007669"/>
    <property type="project" value="InterPro"/>
</dbReference>
<dbReference type="GO" id="GO:0051082">
    <property type="term" value="F:unfolded protein binding"/>
    <property type="evidence" value="ECO:0007669"/>
    <property type="project" value="InterPro"/>
</dbReference>
<gene>
    <name evidence="3" type="primary">LOC115751239</name>
</gene>
<dbReference type="GO" id="GO:0005789">
    <property type="term" value="C:endoplasmic reticulum membrane"/>
    <property type="evidence" value="ECO:0007669"/>
    <property type="project" value="TreeGrafter"/>
</dbReference>